<dbReference type="PANTHER" id="PTHR21338:SF1">
    <property type="entry name" value="39S RIBOSOMAL PROTEIN L41, MITOCHONDRIAL-LIKE"/>
    <property type="match status" value="1"/>
</dbReference>
<accession>A0A2G2YQ54</accession>
<dbReference type="AlphaFoldDB" id="A0A2G2YQ54"/>
<dbReference type="InterPro" id="IPR019189">
    <property type="entry name" value="Ribosomal_mL41"/>
</dbReference>
<reference evidence="1 2" key="1">
    <citation type="journal article" date="2014" name="Nat. Genet.">
        <title>Genome sequence of the hot pepper provides insights into the evolution of pungency in Capsicum species.</title>
        <authorList>
            <person name="Kim S."/>
            <person name="Park M."/>
            <person name="Yeom S.I."/>
            <person name="Kim Y.M."/>
            <person name="Lee J.M."/>
            <person name="Lee H.A."/>
            <person name="Seo E."/>
            <person name="Choi J."/>
            <person name="Cheong K."/>
            <person name="Kim K.T."/>
            <person name="Jung K."/>
            <person name="Lee G.W."/>
            <person name="Oh S.K."/>
            <person name="Bae C."/>
            <person name="Kim S.B."/>
            <person name="Lee H.Y."/>
            <person name="Kim S.Y."/>
            <person name="Kim M.S."/>
            <person name="Kang B.C."/>
            <person name="Jo Y.D."/>
            <person name="Yang H.B."/>
            <person name="Jeong H.J."/>
            <person name="Kang W.H."/>
            <person name="Kwon J.K."/>
            <person name="Shin C."/>
            <person name="Lim J.Y."/>
            <person name="Park J.H."/>
            <person name="Huh J.H."/>
            <person name="Kim J.S."/>
            <person name="Kim B.D."/>
            <person name="Cohen O."/>
            <person name="Paran I."/>
            <person name="Suh M.C."/>
            <person name="Lee S.B."/>
            <person name="Kim Y.K."/>
            <person name="Shin Y."/>
            <person name="Noh S.J."/>
            <person name="Park J."/>
            <person name="Seo Y.S."/>
            <person name="Kwon S.Y."/>
            <person name="Kim H.A."/>
            <person name="Park J.M."/>
            <person name="Kim H.J."/>
            <person name="Choi S.B."/>
            <person name="Bosland P.W."/>
            <person name="Reeves G."/>
            <person name="Jo S.H."/>
            <person name="Lee B.W."/>
            <person name="Cho H.T."/>
            <person name="Choi H.S."/>
            <person name="Lee M.S."/>
            <person name="Yu Y."/>
            <person name="Do Choi Y."/>
            <person name="Park B.S."/>
            <person name="van Deynze A."/>
            <person name="Ashrafi H."/>
            <person name="Hill T."/>
            <person name="Kim W.T."/>
            <person name="Pai H.S."/>
            <person name="Ahn H.K."/>
            <person name="Yeam I."/>
            <person name="Giovannoni J.J."/>
            <person name="Rose J.K."/>
            <person name="Sorensen I."/>
            <person name="Lee S.J."/>
            <person name="Kim R.W."/>
            <person name="Choi I.Y."/>
            <person name="Choi B.S."/>
            <person name="Lim J.S."/>
            <person name="Lee Y.H."/>
            <person name="Choi D."/>
        </authorList>
    </citation>
    <scope>NUCLEOTIDE SEQUENCE [LARGE SCALE GENOMIC DNA]</scope>
    <source>
        <strain evidence="2">cv. CM334</strain>
    </source>
</reference>
<protein>
    <recommendedName>
        <fullName evidence="3">39S ribosomal protein L41-A, mitochondrial</fullName>
    </recommendedName>
</protein>
<dbReference type="GO" id="GO:0003735">
    <property type="term" value="F:structural constituent of ribosome"/>
    <property type="evidence" value="ECO:0000318"/>
    <property type="project" value="GO_Central"/>
</dbReference>
<dbReference type="GO" id="GO:0006412">
    <property type="term" value="P:translation"/>
    <property type="evidence" value="ECO:0000318"/>
    <property type="project" value="GO_Central"/>
</dbReference>
<dbReference type="Pfam" id="PF09809">
    <property type="entry name" value="MRP-L27"/>
    <property type="match status" value="1"/>
</dbReference>
<dbReference type="Proteomes" id="UP000222542">
    <property type="component" value="Unassembled WGS sequence"/>
</dbReference>
<evidence type="ECO:0008006" key="3">
    <source>
        <dbReference type="Google" id="ProtNLM"/>
    </source>
</evidence>
<dbReference type="GO" id="GO:0005762">
    <property type="term" value="C:mitochondrial large ribosomal subunit"/>
    <property type="evidence" value="ECO:0000318"/>
    <property type="project" value="GO_Central"/>
</dbReference>
<proteinExistence type="predicted"/>
<organism evidence="1 2">
    <name type="scientific">Capsicum annuum</name>
    <name type="common">Capsicum pepper</name>
    <dbReference type="NCBI Taxonomy" id="4072"/>
    <lineage>
        <taxon>Eukaryota</taxon>
        <taxon>Viridiplantae</taxon>
        <taxon>Streptophyta</taxon>
        <taxon>Embryophyta</taxon>
        <taxon>Tracheophyta</taxon>
        <taxon>Spermatophyta</taxon>
        <taxon>Magnoliopsida</taxon>
        <taxon>eudicotyledons</taxon>
        <taxon>Gunneridae</taxon>
        <taxon>Pentapetalae</taxon>
        <taxon>asterids</taxon>
        <taxon>lamiids</taxon>
        <taxon>Solanales</taxon>
        <taxon>Solanaceae</taxon>
        <taxon>Solanoideae</taxon>
        <taxon>Capsiceae</taxon>
        <taxon>Capsicum</taxon>
    </lineage>
</organism>
<sequence>MALGLLLGIGRTFRKKSTACLDILTAKRGPRNYYKGKNCKPTGFHTHKGGYVLVQEKLPSYVVPELTGCQVTGSFHLDHWSSKNFLDSMKYAPFSLTIAFFRICPLYCHRRGALEQRVKLLPCDQEVTVQPLETASGRNARHVIGEGDQISESNFDRS</sequence>
<reference evidence="1 2" key="2">
    <citation type="journal article" date="2017" name="Genome Biol.">
        <title>New reference genome sequences of hot pepper reveal the massive evolution of plant disease-resistance genes by retroduplication.</title>
        <authorList>
            <person name="Kim S."/>
            <person name="Park J."/>
            <person name="Yeom S.I."/>
            <person name="Kim Y.M."/>
            <person name="Seo E."/>
            <person name="Kim K.T."/>
            <person name="Kim M.S."/>
            <person name="Lee J.M."/>
            <person name="Cheong K."/>
            <person name="Shin H.S."/>
            <person name="Kim S.B."/>
            <person name="Han K."/>
            <person name="Lee J."/>
            <person name="Park M."/>
            <person name="Lee H.A."/>
            <person name="Lee H.Y."/>
            <person name="Lee Y."/>
            <person name="Oh S."/>
            <person name="Lee J.H."/>
            <person name="Choi E."/>
            <person name="Choi E."/>
            <person name="Lee S.E."/>
            <person name="Jeon J."/>
            <person name="Kim H."/>
            <person name="Choi G."/>
            <person name="Song H."/>
            <person name="Lee J."/>
            <person name="Lee S.C."/>
            <person name="Kwon J.K."/>
            <person name="Lee H.Y."/>
            <person name="Koo N."/>
            <person name="Hong Y."/>
            <person name="Kim R.W."/>
            <person name="Kang W.H."/>
            <person name="Huh J.H."/>
            <person name="Kang B.C."/>
            <person name="Yang T.J."/>
            <person name="Lee Y.H."/>
            <person name="Bennetzen J.L."/>
            <person name="Choi D."/>
        </authorList>
    </citation>
    <scope>NUCLEOTIDE SEQUENCE [LARGE SCALE GENOMIC DNA]</scope>
    <source>
        <strain evidence="2">cv. CM334</strain>
    </source>
</reference>
<dbReference type="PANTHER" id="PTHR21338">
    <property type="entry name" value="MITOCHONDRIAL RIBOSOMAL PROTEIN L41"/>
    <property type="match status" value="1"/>
</dbReference>
<evidence type="ECO:0000313" key="2">
    <source>
        <dbReference type="Proteomes" id="UP000222542"/>
    </source>
</evidence>
<gene>
    <name evidence="1" type="ORF">T459_22590</name>
</gene>
<dbReference type="EMBL" id="AYRZ02000009">
    <property type="protein sequence ID" value="PHT71805.1"/>
    <property type="molecule type" value="Genomic_DNA"/>
</dbReference>
<dbReference type="Gramene" id="PHT71805">
    <property type="protein sequence ID" value="PHT71805"/>
    <property type="gene ID" value="T459_22590"/>
</dbReference>
<comment type="caution">
    <text evidence="1">The sequence shown here is derived from an EMBL/GenBank/DDBJ whole genome shotgun (WGS) entry which is preliminary data.</text>
</comment>
<name>A0A2G2YQ54_CAPAN</name>
<dbReference type="STRING" id="4072.A0A2G2YQ54"/>
<evidence type="ECO:0000313" key="1">
    <source>
        <dbReference type="EMBL" id="PHT71805.1"/>
    </source>
</evidence>
<keyword evidence="2" id="KW-1185">Reference proteome</keyword>